<evidence type="ECO:0008006" key="3">
    <source>
        <dbReference type="Google" id="ProtNLM"/>
    </source>
</evidence>
<dbReference type="EMBL" id="JBIRPU010000004">
    <property type="protein sequence ID" value="MFI0792932.1"/>
    <property type="molecule type" value="Genomic_DNA"/>
</dbReference>
<dbReference type="Proteomes" id="UP001611075">
    <property type="component" value="Unassembled WGS sequence"/>
</dbReference>
<comment type="caution">
    <text evidence="1">The sequence shown here is derived from an EMBL/GenBank/DDBJ whole genome shotgun (WGS) entry which is preliminary data.</text>
</comment>
<reference evidence="1 2" key="1">
    <citation type="submission" date="2024-10" db="EMBL/GenBank/DDBJ databases">
        <title>The Natural Products Discovery Center: Release of the First 8490 Sequenced Strains for Exploring Actinobacteria Biosynthetic Diversity.</title>
        <authorList>
            <person name="Kalkreuter E."/>
            <person name="Kautsar S.A."/>
            <person name="Yang D."/>
            <person name="Bader C.D."/>
            <person name="Teijaro C.N."/>
            <person name="Fluegel L."/>
            <person name="Davis C.M."/>
            <person name="Simpson J.R."/>
            <person name="Lauterbach L."/>
            <person name="Steele A.D."/>
            <person name="Gui C."/>
            <person name="Meng S."/>
            <person name="Li G."/>
            <person name="Viehrig K."/>
            <person name="Ye F."/>
            <person name="Su P."/>
            <person name="Kiefer A.F."/>
            <person name="Nichols A."/>
            <person name="Cepeda A.J."/>
            <person name="Yan W."/>
            <person name="Fan B."/>
            <person name="Jiang Y."/>
            <person name="Adhikari A."/>
            <person name="Zheng C.-J."/>
            <person name="Schuster L."/>
            <person name="Cowan T.M."/>
            <person name="Smanski M.J."/>
            <person name="Chevrette M.G."/>
            <person name="De Carvalho L.P.S."/>
            <person name="Shen B."/>
        </authorList>
    </citation>
    <scope>NUCLEOTIDE SEQUENCE [LARGE SCALE GENOMIC DNA]</scope>
    <source>
        <strain evidence="1 2">NPDC021253</strain>
    </source>
</reference>
<name>A0ABW7SGX6_9ACTN</name>
<gene>
    <name evidence="1" type="ORF">ACH4OY_09560</name>
</gene>
<keyword evidence="2" id="KW-1185">Reference proteome</keyword>
<accession>A0ABW7SGX6</accession>
<organism evidence="1 2">
    <name type="scientific">Micromonospora rubida</name>
    <dbReference type="NCBI Taxonomy" id="2697657"/>
    <lineage>
        <taxon>Bacteria</taxon>
        <taxon>Bacillati</taxon>
        <taxon>Actinomycetota</taxon>
        <taxon>Actinomycetes</taxon>
        <taxon>Micromonosporales</taxon>
        <taxon>Micromonosporaceae</taxon>
        <taxon>Micromonospora</taxon>
    </lineage>
</organism>
<evidence type="ECO:0000313" key="1">
    <source>
        <dbReference type="EMBL" id="MFI0792932.1"/>
    </source>
</evidence>
<evidence type="ECO:0000313" key="2">
    <source>
        <dbReference type="Proteomes" id="UP001611075"/>
    </source>
</evidence>
<protein>
    <recommendedName>
        <fullName evidence="3">PE-PGRS family protein</fullName>
    </recommendedName>
</protein>
<proteinExistence type="predicted"/>
<dbReference type="RefSeq" id="WP_396677997.1">
    <property type="nucleotide sequence ID" value="NZ_JBIRPU010000004.1"/>
</dbReference>
<sequence length="342" mass="36597">MSTDTPAGVAAAGTGDRRIDVALGGHLDGRRPAAVDGCEELMRGVTGIAHLGRYTNGVCDFALDVDSAPAATGGTGLAPEERQLVDRDVVHVTTDLDAQLRPARSGDLIRVVLHTALGALFTLQVRREQHLVCVSRPDDPPGPLPPREEGVRAADVGLSRLANQLREAVSQQPTDYGGWLNVDGAAPAPLDPADVAAPAVARPRTWAGDESYAGLAAVCAGRLGADDLHYAAVCRHGRVEARADLLDDPRLARFFDDITPARRRDFYALVGQRIDVLLRALVRAAHPVVGSRVRRLVLDVEEGALYCYPVGLDRYLLGVTLDQRRVWAADEKAAQLSRDLIG</sequence>